<evidence type="ECO:0000313" key="3">
    <source>
        <dbReference type="EMBL" id="MBO0930415.1"/>
    </source>
</evidence>
<reference evidence="3 4" key="1">
    <citation type="submission" date="2021-03" db="EMBL/GenBank/DDBJ databases">
        <title>Fibrella sp. HMF5036 genome sequencing and assembly.</title>
        <authorList>
            <person name="Kang H."/>
            <person name="Kim H."/>
            <person name="Bae S."/>
            <person name="Joh K."/>
        </authorList>
    </citation>
    <scope>NUCLEOTIDE SEQUENCE [LARGE SCALE GENOMIC DNA]</scope>
    <source>
        <strain evidence="3 4">HMF5036</strain>
    </source>
</reference>
<keyword evidence="4" id="KW-1185">Reference proteome</keyword>
<organism evidence="3 4">
    <name type="scientific">Fibrella aquatilis</name>
    <dbReference type="NCBI Taxonomy" id="2817059"/>
    <lineage>
        <taxon>Bacteria</taxon>
        <taxon>Pseudomonadati</taxon>
        <taxon>Bacteroidota</taxon>
        <taxon>Cytophagia</taxon>
        <taxon>Cytophagales</taxon>
        <taxon>Spirosomataceae</taxon>
        <taxon>Fibrella</taxon>
    </lineage>
</organism>
<name>A0A939JZP9_9BACT</name>
<protein>
    <recommendedName>
        <fullName evidence="5">Peptidase M23</fullName>
    </recommendedName>
</protein>
<keyword evidence="1" id="KW-0175">Coiled coil</keyword>
<evidence type="ECO:0000313" key="4">
    <source>
        <dbReference type="Proteomes" id="UP000664795"/>
    </source>
</evidence>
<keyword evidence="2" id="KW-0732">Signal</keyword>
<dbReference type="EMBL" id="JAFMYU010000003">
    <property type="protein sequence ID" value="MBO0930415.1"/>
    <property type="molecule type" value="Genomic_DNA"/>
</dbReference>
<feature type="coiled-coil region" evidence="1">
    <location>
        <begin position="38"/>
        <end position="107"/>
    </location>
</feature>
<dbReference type="Proteomes" id="UP000664795">
    <property type="component" value="Unassembled WGS sequence"/>
</dbReference>
<sequence length="270" mass="31709">MHLTQFRWLTGILLQLVTLSLFAQTPTPVQSETDARLIESLRDRITTLQQQQTTLRNRLRQEERRSKQAEERLAAAERTIESRNDSISRYIQEINDLNGRISQMQIARREADATRARIEVVRDSALSKVARLTYERNLLTISDLIRIYRVSPSQTMATLLRNLNQTESGFEYNVDSTANELKIIRHFDAQTEAWWLFDKTLDTILELTLQFKRDRFDNNRTLVFANSRLLQKTRYSNKPFEEQADTEKIALYRDKTLKLLEGTLRRSADK</sequence>
<evidence type="ECO:0008006" key="5">
    <source>
        <dbReference type="Google" id="ProtNLM"/>
    </source>
</evidence>
<evidence type="ECO:0000256" key="1">
    <source>
        <dbReference type="SAM" id="Coils"/>
    </source>
</evidence>
<feature type="chain" id="PRO_5037321760" description="Peptidase M23" evidence="2">
    <location>
        <begin position="24"/>
        <end position="270"/>
    </location>
</feature>
<dbReference type="RefSeq" id="WP_207334379.1">
    <property type="nucleotide sequence ID" value="NZ_JAFMYU010000003.1"/>
</dbReference>
<accession>A0A939JZP9</accession>
<evidence type="ECO:0000256" key="2">
    <source>
        <dbReference type="SAM" id="SignalP"/>
    </source>
</evidence>
<dbReference type="AlphaFoldDB" id="A0A939JZP9"/>
<gene>
    <name evidence="3" type="ORF">J2I48_05380</name>
</gene>
<feature type="signal peptide" evidence="2">
    <location>
        <begin position="1"/>
        <end position="23"/>
    </location>
</feature>
<comment type="caution">
    <text evidence="3">The sequence shown here is derived from an EMBL/GenBank/DDBJ whole genome shotgun (WGS) entry which is preliminary data.</text>
</comment>
<proteinExistence type="predicted"/>